<feature type="region of interest" description="Disordered" evidence="1">
    <location>
        <begin position="186"/>
        <end position="208"/>
    </location>
</feature>
<dbReference type="EMBL" id="CAMXCT020000215">
    <property type="protein sequence ID" value="CAL1129013.1"/>
    <property type="molecule type" value="Genomic_DNA"/>
</dbReference>
<protein>
    <submittedName>
        <fullName evidence="2">Uncharacterized protein</fullName>
    </submittedName>
</protein>
<reference evidence="3 4" key="2">
    <citation type="submission" date="2024-05" db="EMBL/GenBank/DDBJ databases">
        <authorList>
            <person name="Chen Y."/>
            <person name="Shah S."/>
            <person name="Dougan E. K."/>
            <person name="Thang M."/>
            <person name="Chan C."/>
        </authorList>
    </citation>
    <scope>NUCLEOTIDE SEQUENCE [LARGE SCALE GENOMIC DNA]</scope>
</reference>
<keyword evidence="4" id="KW-1185">Reference proteome</keyword>
<evidence type="ECO:0000313" key="4">
    <source>
        <dbReference type="Proteomes" id="UP001152797"/>
    </source>
</evidence>
<comment type="caution">
    <text evidence="2">The sequence shown here is derived from an EMBL/GenBank/DDBJ whole genome shotgun (WGS) entry which is preliminary data.</text>
</comment>
<evidence type="ECO:0000313" key="2">
    <source>
        <dbReference type="EMBL" id="CAI3975638.1"/>
    </source>
</evidence>
<organism evidence="2">
    <name type="scientific">Cladocopium goreaui</name>
    <dbReference type="NCBI Taxonomy" id="2562237"/>
    <lineage>
        <taxon>Eukaryota</taxon>
        <taxon>Sar</taxon>
        <taxon>Alveolata</taxon>
        <taxon>Dinophyceae</taxon>
        <taxon>Suessiales</taxon>
        <taxon>Symbiodiniaceae</taxon>
        <taxon>Cladocopium</taxon>
    </lineage>
</organism>
<dbReference type="Proteomes" id="UP001152797">
    <property type="component" value="Unassembled WGS sequence"/>
</dbReference>
<feature type="compositionally biased region" description="Basic residues" evidence="1">
    <location>
        <begin position="271"/>
        <end position="286"/>
    </location>
</feature>
<dbReference type="AlphaFoldDB" id="A0A9P1BNK1"/>
<accession>A0A9P1BNK1</accession>
<feature type="compositionally biased region" description="Basic and acidic residues" evidence="1">
    <location>
        <begin position="227"/>
        <end position="238"/>
    </location>
</feature>
<dbReference type="EMBL" id="CAMXCT010000215">
    <property type="protein sequence ID" value="CAI3975638.1"/>
    <property type="molecule type" value="Genomic_DNA"/>
</dbReference>
<reference evidence="2" key="1">
    <citation type="submission" date="2022-10" db="EMBL/GenBank/DDBJ databases">
        <authorList>
            <person name="Chen Y."/>
            <person name="Dougan E. K."/>
            <person name="Chan C."/>
            <person name="Rhodes N."/>
            <person name="Thang M."/>
        </authorList>
    </citation>
    <scope>NUCLEOTIDE SEQUENCE</scope>
</reference>
<evidence type="ECO:0000313" key="3">
    <source>
        <dbReference type="EMBL" id="CAL4762950.1"/>
    </source>
</evidence>
<name>A0A9P1BNK1_9DINO</name>
<evidence type="ECO:0000256" key="1">
    <source>
        <dbReference type="SAM" id="MobiDB-lite"/>
    </source>
</evidence>
<sequence length="1121" mass="124104">MPWADKLFIDGELRFAAPDGCQECYQCAYDAFPFWTWTTFCCSYADSAVTQRAFGDAWAIQHDGASQNFKTRGGVSSHDMVGVTVEKSYAAITESEFMEIFRLPSEKFDDFLVSATLNDEWGKQQKFLIFELPLPGASCPINFRIAKFFSSHDLTHSHLLLEPEKMIRREQPAERYQVLCEAENKQRKENGGIGPQPPAGGAKKPKKLMSWQEIQLKVESVIANREQNEAEAHTEERPLGSNVAENDPAALVHIDTLEETLRAPGAVEPKRKAKAKAASGKRHAKAKAAPTHTIPPPPTPLETESHGASPSEAAEDELAAQICSKIGGDGRAVRNLDIQKILQGEQIGRTLQGASWFQLGLRLARRILASLEAQSHGREALLLQKRLRLCEHAQHLFERAHSMPGNELHKVLQPLYDDGVDFPLPLQCKLVSRRCLECLQQKNHKVFLTHWCVWQTAVDNQGDFDPLRPMMAAIFNQLSDAQEAFGKKVHEEEFETEVAKETAEGGLVTNWKALGGCVVQSAVNDYFLYLVSSAPKFNDELKELLIVVLTEWKKLEASGESKSFEGPLSLCLGHVVRCFRGLLALLSSDVGILGSQGSDVEAVSKMKRARTVKSGVAGNMHSCEAEICQLISANEWWGKAVDSYWKYAPMALALKPKLELAKQEASAEEHPELTTEWLEQAVETLAEFRKGLPLRDAYMEYGKYLQARFGEAHRLVLNAKDGKEVGDLGLGNSFSTLVKGLDLFQTAASKEMKESLQEWFTEKKSEMLQQDLLQILAEGLPSGALDIVAFAEKINQLKGVQLHDELSKELAAAVPLLFDDLVSKVQHDHSADKAHWDLFASVLVYVPQAEVKILKVECECGHLASAALGEKDAVLNGMEDSEQKKQKKLVSMIAAVNRYLSCCDKLDEIGHFDRTTSTFRQLRGELSPDNDGIQSAITGVMALHTRTLQAGLAELETLMEPGKDWKARLAPDASLEDTISAAETTLMSVKGKKLSNTITAVQKAWEGAIFGPLLRHALHYTVVDAQDNDDAKAFLDIFQGTPFKDTTGIRELADLCQRVGQLIADGLLAKVEALLVQSAKSKVRKTQKELATFANQEQTGHELDESLIQSSLREFSRGLLD</sequence>
<feature type="region of interest" description="Disordered" evidence="1">
    <location>
        <begin position="264"/>
        <end position="315"/>
    </location>
</feature>
<gene>
    <name evidence="2" type="ORF">C1SCF055_LOCUS3935</name>
</gene>
<dbReference type="EMBL" id="CAMXCT030000215">
    <property type="protein sequence ID" value="CAL4762950.1"/>
    <property type="molecule type" value="Genomic_DNA"/>
</dbReference>
<proteinExistence type="predicted"/>
<feature type="region of interest" description="Disordered" evidence="1">
    <location>
        <begin position="227"/>
        <end position="246"/>
    </location>
</feature>